<dbReference type="STRING" id="936155.HFELIS_12720"/>
<dbReference type="GO" id="GO:0008168">
    <property type="term" value="F:methyltransferase activity"/>
    <property type="evidence" value="ECO:0007669"/>
    <property type="project" value="UniProtKB-KW"/>
</dbReference>
<keyword evidence="2" id="KW-0680">Restriction system</keyword>
<dbReference type="GO" id="GO:0003677">
    <property type="term" value="F:DNA binding"/>
    <property type="evidence" value="ECO:0007669"/>
    <property type="project" value="UniProtKB-KW"/>
</dbReference>
<dbReference type="Gene3D" id="3.90.220.20">
    <property type="entry name" value="DNA methylase specificity domains"/>
    <property type="match status" value="1"/>
</dbReference>
<evidence type="ECO:0000259" key="4">
    <source>
        <dbReference type="Pfam" id="PF01420"/>
    </source>
</evidence>
<evidence type="ECO:0000256" key="3">
    <source>
        <dbReference type="ARBA" id="ARBA00023125"/>
    </source>
</evidence>
<keyword evidence="3" id="KW-0238">DNA-binding</keyword>
<accession>E7A9H9</accession>
<feature type="domain" description="Type I restriction modification DNA specificity" evidence="4">
    <location>
        <begin position="14"/>
        <end position="172"/>
    </location>
</feature>
<dbReference type="KEGG" id="hfe:HFELIS_12720"/>
<dbReference type="HOGENOM" id="CLU_091653_3_1_7"/>
<evidence type="ECO:0000313" key="6">
    <source>
        <dbReference type="Proteomes" id="UP000007934"/>
    </source>
</evidence>
<dbReference type="OrthoDB" id="1100212at2"/>
<dbReference type="REBASE" id="29937">
    <property type="entry name" value="S2.HfeORF12690P"/>
</dbReference>
<keyword evidence="5" id="KW-0808">Transferase</keyword>
<sequence>MRGGGVDVTLSGLKWREFRVGELFHINTPKRKFDANKVRFCIDGYPYVARGANNNGIRGYIDEDPIFLNEAPSISFGQDTATIFYQDKPYFTGDKIKVFTLKEEYLSRYRALFLITCMRKTFSAFSWGSTSFKQGILENLFIKLPTHKDGTIAYDLMEHFIKALEKQQIEKVMALWDQRLKAYEDTIYDKN</sequence>
<dbReference type="Proteomes" id="UP000007934">
    <property type="component" value="Chromosome"/>
</dbReference>
<protein>
    <submittedName>
        <fullName evidence="5">Type II restriction modification enzyme methyltransferase</fullName>
    </submittedName>
</protein>
<organism evidence="5 6">
    <name type="scientific">Helicobacter felis (strain ATCC 49179 / CCUG 28539 / NCTC 12436 / CS1)</name>
    <dbReference type="NCBI Taxonomy" id="936155"/>
    <lineage>
        <taxon>Bacteria</taxon>
        <taxon>Pseudomonadati</taxon>
        <taxon>Campylobacterota</taxon>
        <taxon>Epsilonproteobacteria</taxon>
        <taxon>Campylobacterales</taxon>
        <taxon>Helicobacteraceae</taxon>
        <taxon>Helicobacter</taxon>
    </lineage>
</organism>
<dbReference type="InterPro" id="IPR044946">
    <property type="entry name" value="Restrct_endonuc_typeI_TRD_sf"/>
</dbReference>
<dbReference type="Pfam" id="PF01420">
    <property type="entry name" value="Methylase_S"/>
    <property type="match status" value="1"/>
</dbReference>
<evidence type="ECO:0000256" key="2">
    <source>
        <dbReference type="ARBA" id="ARBA00022747"/>
    </source>
</evidence>
<reference evidence="5 6" key="1">
    <citation type="journal article" date="2011" name="Genome Biol. Evol.">
        <title>Comparative whole genome sequence analysis of the carcinogenic bacterial model pathogen Helicobacter felis.</title>
        <authorList>
            <person name="Arnold I.C."/>
            <person name="Zigova Z."/>
            <person name="Holden M."/>
            <person name="Lawley T.D."/>
            <person name="Rad R."/>
            <person name="Dougan G."/>
            <person name="Falkow S."/>
            <person name="Bentley S.D."/>
            <person name="Muller A."/>
        </authorList>
    </citation>
    <scope>NUCLEOTIDE SEQUENCE [LARGE SCALE GENOMIC DNA]</scope>
    <source>
        <strain evidence="6">ATCC 49179 / CCUG 28539 / NCTC 12436 / CS1</strain>
    </source>
</reference>
<dbReference type="GeneID" id="36134265"/>
<proteinExistence type="inferred from homology"/>
<dbReference type="GO" id="GO:0009307">
    <property type="term" value="P:DNA restriction-modification system"/>
    <property type="evidence" value="ECO:0007669"/>
    <property type="project" value="UniProtKB-KW"/>
</dbReference>
<keyword evidence="5" id="KW-0489">Methyltransferase</keyword>
<keyword evidence="6" id="KW-1185">Reference proteome</keyword>
<gene>
    <name evidence="5" type="ordered locus">Hfelis_12720</name>
</gene>
<dbReference type="GO" id="GO:0032259">
    <property type="term" value="P:methylation"/>
    <property type="evidence" value="ECO:0007669"/>
    <property type="project" value="UniProtKB-KW"/>
</dbReference>
<comment type="similarity">
    <text evidence="1">Belongs to the type-I restriction system S methylase family.</text>
</comment>
<dbReference type="EMBL" id="FQ670179">
    <property type="protein sequence ID" value="CBY83356.1"/>
    <property type="molecule type" value="Genomic_DNA"/>
</dbReference>
<dbReference type="SUPFAM" id="SSF116734">
    <property type="entry name" value="DNA methylase specificity domain"/>
    <property type="match status" value="1"/>
</dbReference>
<evidence type="ECO:0000256" key="1">
    <source>
        <dbReference type="ARBA" id="ARBA00010923"/>
    </source>
</evidence>
<evidence type="ECO:0000313" key="5">
    <source>
        <dbReference type="EMBL" id="CBY83356.1"/>
    </source>
</evidence>
<dbReference type="AlphaFoldDB" id="E7A9H9"/>
<dbReference type="eggNOG" id="COG0732">
    <property type="taxonomic scope" value="Bacteria"/>
</dbReference>
<dbReference type="RefSeq" id="WP_013469720.1">
    <property type="nucleotide sequence ID" value="NC_014810.2"/>
</dbReference>
<dbReference type="InterPro" id="IPR000055">
    <property type="entry name" value="Restrct_endonuc_typeI_TRD"/>
</dbReference>
<name>E7A9H9_HELFC</name>